<comment type="caution">
    <text evidence="1">The sequence shown here is derived from an EMBL/GenBank/DDBJ whole genome shotgun (WGS) entry which is preliminary data.</text>
</comment>
<organism evidence="1 2">
    <name type="scientific">Microbacterium deminutum</name>
    <dbReference type="NCBI Taxonomy" id="344164"/>
    <lineage>
        <taxon>Bacteria</taxon>
        <taxon>Bacillati</taxon>
        <taxon>Actinomycetota</taxon>
        <taxon>Actinomycetes</taxon>
        <taxon>Micrococcales</taxon>
        <taxon>Microbacteriaceae</taxon>
        <taxon>Microbacterium</taxon>
    </lineage>
</organism>
<sequence length="570" mass="61591">MADFFTPSTFDWPERPDASPAGGFLIQRRSGNRNFEVVVAWPHGGLAYFARDNGPVPPRWIGPTRFGHGHYLGASVTESDNSTFNYSDVKNLEVAAVRDNGTVEHWWMENGGGFVWHQAETVLSGAIGVPALVYGGAELKQGVLGIDLDQHLSGEMHLICPLAGGGFAYQSKLDVNGTELSPAAMALPDLSAWKNHQAPLPSGPEILSDRQFVGAAVVLPPWPSARFAASWSQFRENSNILSAGVLVAVVSDRGALTLFEWGPKQVLGAPGGVVLGWQQGLSITTPETGDGAPGQVLRPCRGRPSMFQGDYDLDDTVFFPVDNGKHFGNIELVAPNKTGGIHHLWRDCGSPYASEPLDRIWRYATLIGSELYDEVSLIQSNFGNADHGNLELVARRFDQNGFDFFWRDENFNWHGPEHVGPPGTTSAPLTIASEPTADDFVHWHTADANGATGTLHDGVVTLTGPMGTAFYFHDDYPNFSSERFTPRLSATGMVEIRGGVERSSNAGFPHSEVVECVGSNFAVFFAPWPSSYGGLPIVRRVSVSAARGDNYARPHCAPYGGRGTAPNCGR</sequence>
<protein>
    <submittedName>
        <fullName evidence="1">Uncharacterized protein</fullName>
    </submittedName>
</protein>
<name>A0ABN2RFU8_9MICO</name>
<evidence type="ECO:0000313" key="2">
    <source>
        <dbReference type="Proteomes" id="UP001499933"/>
    </source>
</evidence>
<dbReference type="EMBL" id="BAAAOG010000010">
    <property type="protein sequence ID" value="GAA1968424.1"/>
    <property type="molecule type" value="Genomic_DNA"/>
</dbReference>
<accession>A0ABN2RFU8</accession>
<evidence type="ECO:0000313" key="1">
    <source>
        <dbReference type="EMBL" id="GAA1968424.1"/>
    </source>
</evidence>
<dbReference type="RefSeq" id="WP_344097004.1">
    <property type="nucleotide sequence ID" value="NZ_BAAAOG010000010.1"/>
</dbReference>
<keyword evidence="2" id="KW-1185">Reference proteome</keyword>
<dbReference type="Proteomes" id="UP001499933">
    <property type="component" value="Unassembled WGS sequence"/>
</dbReference>
<proteinExistence type="predicted"/>
<reference evidence="1 2" key="1">
    <citation type="journal article" date="2019" name="Int. J. Syst. Evol. Microbiol.">
        <title>The Global Catalogue of Microorganisms (GCM) 10K type strain sequencing project: providing services to taxonomists for standard genome sequencing and annotation.</title>
        <authorList>
            <consortium name="The Broad Institute Genomics Platform"/>
            <consortium name="The Broad Institute Genome Sequencing Center for Infectious Disease"/>
            <person name="Wu L."/>
            <person name="Ma J."/>
        </authorList>
    </citation>
    <scope>NUCLEOTIDE SEQUENCE [LARGE SCALE GENOMIC DNA]</scope>
    <source>
        <strain evidence="1 2">JCM 14901</strain>
    </source>
</reference>
<gene>
    <name evidence="1" type="ORF">GCM10009776_34380</name>
</gene>